<accession>A0A0R3RG31</accession>
<keyword evidence="1" id="KW-1015">Disulfide bond</keyword>
<reference evidence="4" key="1">
    <citation type="submission" date="2017-02" db="UniProtKB">
        <authorList>
            <consortium name="WormBaseParasite"/>
        </authorList>
    </citation>
    <scope>IDENTIFICATION</scope>
</reference>
<dbReference type="WBParaSite" id="EEL_0000034601-mRNA-1">
    <property type="protein sequence ID" value="EEL_0000034601-mRNA-1"/>
    <property type="gene ID" value="EEL_0000034601"/>
</dbReference>
<dbReference type="Proteomes" id="UP000050640">
    <property type="component" value="Unplaced"/>
</dbReference>
<proteinExistence type="predicted"/>
<organism evidence="3 4">
    <name type="scientific">Elaeophora elaphi</name>
    <dbReference type="NCBI Taxonomy" id="1147741"/>
    <lineage>
        <taxon>Eukaryota</taxon>
        <taxon>Metazoa</taxon>
        <taxon>Ecdysozoa</taxon>
        <taxon>Nematoda</taxon>
        <taxon>Chromadorea</taxon>
        <taxon>Rhabditida</taxon>
        <taxon>Spirurina</taxon>
        <taxon>Spiruromorpha</taxon>
        <taxon>Filarioidea</taxon>
        <taxon>Onchocercidae</taxon>
        <taxon>Elaeophora</taxon>
    </lineage>
</organism>
<dbReference type="Pfam" id="PF01562">
    <property type="entry name" value="Pep_M12B_propep"/>
    <property type="match status" value="1"/>
</dbReference>
<dbReference type="AlphaFoldDB" id="A0A0R3RG31"/>
<evidence type="ECO:0000256" key="1">
    <source>
        <dbReference type="ARBA" id="ARBA00023157"/>
    </source>
</evidence>
<name>A0A0R3RG31_9BILA</name>
<keyword evidence="3" id="KW-1185">Reference proteome</keyword>
<protein>
    <submittedName>
        <fullName evidence="4">Pep_M12B_propep domain-containing protein</fullName>
    </submittedName>
</protein>
<sequence>LQNFHHRLTKRELQQVFAVSHHEEVPEYALIDVNSKQLSDGTTHLLFDAWNQKFHVDLRPNLKLLSPHLISVVRDGKKSWKSRGLPAHLKADCHFHGKVLSHGNVSAAISYCDRLTGTIIMDDHFLLLQTVPQRLRDVHQVKQRHIIYKREVDQLSNLEYALEEQLSKLNEQSIENEFCDVSKSVDDAASIFNKTTATAVTTVRAAAGALISFMLMLPIQIRVEFSAMISNIGIEFIKYRLHACMHSHC</sequence>
<feature type="domain" description="Peptidase M12B propeptide" evidence="2">
    <location>
        <begin position="34"/>
        <end position="99"/>
    </location>
</feature>
<evidence type="ECO:0000313" key="3">
    <source>
        <dbReference type="Proteomes" id="UP000050640"/>
    </source>
</evidence>
<dbReference type="STRING" id="1147741.A0A0R3RG31"/>
<dbReference type="InterPro" id="IPR002870">
    <property type="entry name" value="Peptidase_M12B_N"/>
</dbReference>
<evidence type="ECO:0000259" key="2">
    <source>
        <dbReference type="Pfam" id="PF01562"/>
    </source>
</evidence>
<evidence type="ECO:0000313" key="4">
    <source>
        <dbReference type="WBParaSite" id="EEL_0000034601-mRNA-1"/>
    </source>
</evidence>